<dbReference type="EMBL" id="LNGC01000026">
    <property type="protein sequence ID" value="KYC52349.1"/>
    <property type="molecule type" value="Genomic_DNA"/>
</dbReference>
<sequence length="142" mass="16174">MGKIKTFILSAALILLITIPILILGDTLNLGTDDESLDQNALDFKDPIVSIEIKDVNMAKEMQDAIDALEVKGIDISELKNLKTEYAAFSNEERLAILGEDFETVMRYQEEKEKIVLSFSEILKEEGFQSLNIYEFTKHHKY</sequence>
<dbReference type="AlphaFoldDB" id="A0A150J519"/>
<protein>
    <submittedName>
        <fullName evidence="1">Uncharacterized protein</fullName>
    </submittedName>
</protein>
<organism evidence="1 2">
    <name type="scientific">Candidatus Methanofastidiosum methylothiophilum</name>
    <dbReference type="NCBI Taxonomy" id="1705564"/>
    <lineage>
        <taxon>Archaea</taxon>
        <taxon>Methanobacteriati</taxon>
        <taxon>Methanobacteriota</taxon>
        <taxon>Stenosarchaea group</taxon>
        <taxon>Candidatus Methanofastidiosia</taxon>
        <taxon>Candidatus Methanofastidiosales</taxon>
        <taxon>Candidatus Methanofastidiosaceae</taxon>
        <taxon>Candidatus Methanofastidiosum</taxon>
    </lineage>
</organism>
<proteinExistence type="predicted"/>
<reference evidence="1 2" key="1">
    <citation type="journal article" date="2016" name="ISME J.">
        <title>Chasing the elusive Euryarchaeota class WSA2: genomes reveal a uniquely fastidious methyl-reducing methanogen.</title>
        <authorList>
            <person name="Nobu M.K."/>
            <person name="Narihiro T."/>
            <person name="Kuroda K."/>
            <person name="Mei R."/>
            <person name="Liu W.T."/>
        </authorList>
    </citation>
    <scope>NUCLEOTIDE SEQUENCE [LARGE SCALE GENOMIC DNA]</scope>
    <source>
        <strain evidence="1">U1lsi0528_Bin055</strain>
    </source>
</reference>
<gene>
    <name evidence="1" type="ORF">AMQ22_00864</name>
</gene>
<evidence type="ECO:0000313" key="2">
    <source>
        <dbReference type="Proteomes" id="UP000075398"/>
    </source>
</evidence>
<evidence type="ECO:0000313" key="1">
    <source>
        <dbReference type="EMBL" id="KYC52349.1"/>
    </source>
</evidence>
<name>A0A150J519_9EURY</name>
<accession>A0A150J519</accession>
<dbReference type="Proteomes" id="UP000075398">
    <property type="component" value="Unassembled WGS sequence"/>
</dbReference>
<comment type="caution">
    <text evidence="1">The sequence shown here is derived from an EMBL/GenBank/DDBJ whole genome shotgun (WGS) entry which is preliminary data.</text>
</comment>